<accession>A0A811JW34</accession>
<dbReference type="AlphaFoldDB" id="A0A811JW34"/>
<feature type="compositionally biased region" description="Basic residues" evidence="1">
    <location>
        <begin position="232"/>
        <end position="242"/>
    </location>
</feature>
<organism evidence="3 4">
    <name type="scientific">Bursaphelenchus okinawaensis</name>
    <dbReference type="NCBI Taxonomy" id="465554"/>
    <lineage>
        <taxon>Eukaryota</taxon>
        <taxon>Metazoa</taxon>
        <taxon>Ecdysozoa</taxon>
        <taxon>Nematoda</taxon>
        <taxon>Chromadorea</taxon>
        <taxon>Rhabditida</taxon>
        <taxon>Tylenchina</taxon>
        <taxon>Tylenchomorpha</taxon>
        <taxon>Aphelenchoidea</taxon>
        <taxon>Aphelenchoididae</taxon>
        <taxon>Bursaphelenchus</taxon>
    </lineage>
</organism>
<evidence type="ECO:0000256" key="1">
    <source>
        <dbReference type="SAM" id="MobiDB-lite"/>
    </source>
</evidence>
<proteinExistence type="predicted"/>
<keyword evidence="2" id="KW-0812">Transmembrane</keyword>
<reference evidence="3" key="1">
    <citation type="submission" date="2020-09" db="EMBL/GenBank/DDBJ databases">
        <authorList>
            <person name="Kikuchi T."/>
        </authorList>
    </citation>
    <scope>NUCLEOTIDE SEQUENCE</scope>
    <source>
        <strain evidence="3">SH1</strain>
    </source>
</reference>
<feature type="compositionally biased region" description="Polar residues" evidence="1">
    <location>
        <begin position="198"/>
        <end position="212"/>
    </location>
</feature>
<sequence>MGRPLFVLGNIYIEYGSEAVFVGFFIFGYFVLLLLTYYFLAKGCLAFYFGVLYPLKVSSLEAYEPPRKYRPGTIEVVNETHSATYAPQTSESASTTADPKLLCRELKALESAPANSVGSTDAKSGFTSIPDSTNREMTPLHSELVATGAERSATEPTSGTPLSESQFPEKKESQFWSGKDPPATALFGPGLENGARTPRSTPQPSAKSTDVNTAVEKTDPKAQTQQNEHQNPPKRRTILMPM</sequence>
<feature type="compositionally biased region" description="Polar residues" evidence="1">
    <location>
        <begin position="154"/>
        <end position="166"/>
    </location>
</feature>
<name>A0A811JW34_9BILA</name>
<evidence type="ECO:0000313" key="4">
    <source>
        <dbReference type="Proteomes" id="UP000614601"/>
    </source>
</evidence>
<keyword evidence="2" id="KW-1133">Transmembrane helix</keyword>
<keyword evidence="4" id="KW-1185">Reference proteome</keyword>
<keyword evidence="2" id="KW-0472">Membrane</keyword>
<feature type="region of interest" description="Disordered" evidence="1">
    <location>
        <begin position="114"/>
        <end position="242"/>
    </location>
</feature>
<dbReference type="Proteomes" id="UP000614601">
    <property type="component" value="Unassembled WGS sequence"/>
</dbReference>
<feature type="compositionally biased region" description="Polar residues" evidence="1">
    <location>
        <begin position="114"/>
        <end position="136"/>
    </location>
</feature>
<gene>
    <name evidence="3" type="ORF">BOKJ2_LOCUS2150</name>
</gene>
<evidence type="ECO:0000313" key="3">
    <source>
        <dbReference type="EMBL" id="CAD5207466.1"/>
    </source>
</evidence>
<evidence type="ECO:0000256" key="2">
    <source>
        <dbReference type="SAM" id="Phobius"/>
    </source>
</evidence>
<dbReference type="Proteomes" id="UP000783686">
    <property type="component" value="Unassembled WGS sequence"/>
</dbReference>
<feature type="compositionally biased region" description="Polar residues" evidence="1">
    <location>
        <begin position="221"/>
        <end position="230"/>
    </location>
</feature>
<feature type="transmembrane region" description="Helical" evidence="2">
    <location>
        <begin position="20"/>
        <end position="40"/>
    </location>
</feature>
<dbReference type="EMBL" id="CAJFCW020000001">
    <property type="protein sequence ID" value="CAG9085751.1"/>
    <property type="molecule type" value="Genomic_DNA"/>
</dbReference>
<comment type="caution">
    <text evidence="3">The sequence shown here is derived from an EMBL/GenBank/DDBJ whole genome shotgun (WGS) entry which is preliminary data.</text>
</comment>
<protein>
    <submittedName>
        <fullName evidence="3">Uncharacterized protein</fullName>
    </submittedName>
</protein>
<dbReference type="EMBL" id="CAJFDH010000001">
    <property type="protein sequence ID" value="CAD5207466.1"/>
    <property type="molecule type" value="Genomic_DNA"/>
</dbReference>